<keyword evidence="2" id="KW-1185">Reference proteome</keyword>
<name>A0ABN0JXQ2_9GAMM</name>
<accession>A0ABN0JXQ2</accession>
<gene>
    <name evidence="1" type="ORF">F950_02949</name>
</gene>
<evidence type="ECO:0000313" key="1">
    <source>
        <dbReference type="EMBL" id="ENV60387.1"/>
    </source>
</evidence>
<evidence type="ECO:0008006" key="3">
    <source>
        <dbReference type="Google" id="ProtNLM"/>
    </source>
</evidence>
<reference evidence="1 2" key="1">
    <citation type="submission" date="2013-02" db="EMBL/GenBank/DDBJ databases">
        <title>The Genome Sequence of Acinetobacter soli NIPH 2899.</title>
        <authorList>
            <consortium name="The Broad Institute Genome Sequencing Platform"/>
            <consortium name="The Broad Institute Genome Sequencing Center for Infectious Disease"/>
            <person name="Cerqueira G."/>
            <person name="Feldgarden M."/>
            <person name="Courvalin P."/>
            <person name="Perichon B."/>
            <person name="Grillot-Courvalin C."/>
            <person name="Clermont D."/>
            <person name="Rocha E."/>
            <person name="Yoon E.-J."/>
            <person name="Nemec A."/>
            <person name="Walker B."/>
            <person name="Young S.K."/>
            <person name="Zeng Q."/>
            <person name="Gargeya S."/>
            <person name="Fitzgerald M."/>
            <person name="Haas B."/>
            <person name="Abouelleil A."/>
            <person name="Alvarado L."/>
            <person name="Arachchi H.M."/>
            <person name="Berlin A.M."/>
            <person name="Chapman S.B."/>
            <person name="Dewar J."/>
            <person name="Goldberg J."/>
            <person name="Griggs A."/>
            <person name="Gujja S."/>
            <person name="Hansen M."/>
            <person name="Howarth C."/>
            <person name="Imamovic A."/>
            <person name="Larimer J."/>
            <person name="McCowan C."/>
            <person name="Murphy C."/>
            <person name="Neiman D."/>
            <person name="Pearson M."/>
            <person name="Priest M."/>
            <person name="Roberts A."/>
            <person name="Saif S."/>
            <person name="Shea T."/>
            <person name="Sisk P."/>
            <person name="Sykes S."/>
            <person name="Wortman J."/>
            <person name="Nusbaum C."/>
            <person name="Birren B."/>
        </authorList>
    </citation>
    <scope>NUCLEOTIDE SEQUENCE [LARGE SCALE GENOMIC DNA]</scope>
    <source>
        <strain evidence="1 2">NIPH 2899</strain>
    </source>
</reference>
<evidence type="ECO:0000313" key="2">
    <source>
        <dbReference type="Proteomes" id="UP000018433"/>
    </source>
</evidence>
<dbReference type="Proteomes" id="UP000018433">
    <property type="component" value="Unassembled WGS sequence"/>
</dbReference>
<proteinExistence type="predicted"/>
<dbReference type="EMBL" id="APPV01000011">
    <property type="protein sequence ID" value="ENV60387.1"/>
    <property type="molecule type" value="Genomic_DNA"/>
</dbReference>
<sequence length="95" mass="10427">MGLVGCGKNEPSTAELNSFKEMKAQESVKALLKDPDSAKFQNMNGMCGEVNSKNSFGAYNGFKRFIGTPDLTIIEGENPDIDQATFDDVWNKICK</sequence>
<comment type="caution">
    <text evidence="1">The sequence shown here is derived from an EMBL/GenBank/DDBJ whole genome shotgun (WGS) entry which is preliminary data.</text>
</comment>
<organism evidence="1 2">
    <name type="scientific">Acinetobacter soli NIPH 2899</name>
    <dbReference type="NCBI Taxonomy" id="1217677"/>
    <lineage>
        <taxon>Bacteria</taxon>
        <taxon>Pseudomonadati</taxon>
        <taxon>Pseudomonadota</taxon>
        <taxon>Gammaproteobacteria</taxon>
        <taxon>Moraxellales</taxon>
        <taxon>Moraxellaceae</taxon>
        <taxon>Acinetobacter</taxon>
    </lineage>
</organism>
<protein>
    <recommendedName>
        <fullName evidence="3">Lipoprotein</fullName>
    </recommendedName>
</protein>